<proteinExistence type="inferred from homology"/>
<dbReference type="RefSeq" id="WP_186290129.1">
    <property type="nucleotide sequence ID" value="NZ_CABHMX010000012.1"/>
</dbReference>
<keyword evidence="5 8" id="KW-1133">Transmembrane helix</keyword>
<feature type="transmembrane region" description="Helical" evidence="8">
    <location>
        <begin position="41"/>
        <end position="59"/>
    </location>
</feature>
<gene>
    <name evidence="10" type="ORF">RSSSTS7063_01779</name>
</gene>
<comment type="similarity">
    <text evidence="2">Belongs to the EamA transporter family.</text>
</comment>
<keyword evidence="6 8" id="KW-0472">Membrane</keyword>
<feature type="transmembrane region" description="Helical" evidence="8">
    <location>
        <begin position="205"/>
        <end position="225"/>
    </location>
</feature>
<evidence type="ECO:0000256" key="4">
    <source>
        <dbReference type="ARBA" id="ARBA00022692"/>
    </source>
</evidence>
<dbReference type="InterPro" id="IPR000620">
    <property type="entry name" value="EamA_dom"/>
</dbReference>
<feature type="transmembrane region" description="Helical" evidence="8">
    <location>
        <begin position="293"/>
        <end position="311"/>
    </location>
</feature>
<feature type="transmembrane region" description="Helical" evidence="8">
    <location>
        <begin position="267"/>
        <end position="287"/>
    </location>
</feature>
<evidence type="ECO:0000256" key="3">
    <source>
        <dbReference type="ARBA" id="ARBA00022475"/>
    </source>
</evidence>
<dbReference type="AlphaFoldDB" id="A0A564W9X3"/>
<evidence type="ECO:0000256" key="7">
    <source>
        <dbReference type="SAM" id="MobiDB-lite"/>
    </source>
</evidence>
<dbReference type="Proteomes" id="UP000408482">
    <property type="component" value="Unassembled WGS sequence"/>
</dbReference>
<protein>
    <submittedName>
        <fullName evidence="10">Putative DMT superfamily transporter inner membrane protein</fullName>
    </submittedName>
</protein>
<evidence type="ECO:0000313" key="10">
    <source>
        <dbReference type="EMBL" id="VUX41167.1"/>
    </source>
</evidence>
<keyword evidence="11" id="KW-1185">Reference proteome</keyword>
<dbReference type="SUPFAM" id="SSF103481">
    <property type="entry name" value="Multidrug resistance efflux transporter EmrE"/>
    <property type="match status" value="2"/>
</dbReference>
<reference evidence="10 11" key="1">
    <citation type="submission" date="2019-07" db="EMBL/GenBank/DDBJ databases">
        <authorList>
            <person name="Hibberd C M."/>
            <person name="Gehrig L. J."/>
            <person name="Chang H.-W."/>
            <person name="Venkatesh S."/>
        </authorList>
    </citation>
    <scope>NUCLEOTIDE SEQUENCE [LARGE SCALE GENOMIC DNA]</scope>
    <source>
        <strain evidence="10">Blautia_luti_SSTS_Bg7063</strain>
    </source>
</reference>
<feature type="transmembrane region" description="Helical" evidence="8">
    <location>
        <begin position="96"/>
        <end position="114"/>
    </location>
</feature>
<name>A0A564W9X3_9FIRM</name>
<feature type="transmembrane region" description="Helical" evidence="8">
    <location>
        <begin position="237"/>
        <end position="255"/>
    </location>
</feature>
<keyword evidence="4 8" id="KW-0812">Transmembrane</keyword>
<dbReference type="PANTHER" id="PTHR42920:SF5">
    <property type="entry name" value="EAMA DOMAIN-CONTAINING PROTEIN"/>
    <property type="match status" value="1"/>
</dbReference>
<accession>A0A564W9X3</accession>
<feature type="domain" description="EamA" evidence="9">
    <location>
        <begin position="12"/>
        <end position="166"/>
    </location>
</feature>
<comment type="subcellular location">
    <subcellularLocation>
        <location evidence="1">Cell membrane</location>
        <topology evidence="1">Multi-pass membrane protein</topology>
    </subcellularLocation>
</comment>
<evidence type="ECO:0000256" key="2">
    <source>
        <dbReference type="ARBA" id="ARBA00007362"/>
    </source>
</evidence>
<sequence length="319" mass="34052">MNSQRMPLKNSLCLLLAATIWGIAFVAQSVGMEYVGPFTFNGVRSLIGAAVLVPVLFILNRSGNKSSAATDSAIPESSSAPSEKAVSPTPYNSRDLWLGGIACGFALFAASSFQQFGIQYTTVGKAGFITACYIVIVPIIGIFLKKKCSPFIWAAVVMALVGLYLLCITDGFSIGLGDILVLVCAFLFSLHILVIDYFSPKADGVKLSCIQFLVCGILSMIPALILEHPQISSILTAWLPILYAGVMSCGVAYTLQIVGQKNVNPTVASLILSLESCISVLAGWVLLDQKLSIKELLGCVIMFAAIILAQLPEKEKDNK</sequence>
<evidence type="ECO:0000256" key="6">
    <source>
        <dbReference type="ARBA" id="ARBA00023136"/>
    </source>
</evidence>
<dbReference type="EMBL" id="CABHNW010000188">
    <property type="protein sequence ID" value="VUX41167.1"/>
    <property type="molecule type" value="Genomic_DNA"/>
</dbReference>
<evidence type="ECO:0000256" key="5">
    <source>
        <dbReference type="ARBA" id="ARBA00022989"/>
    </source>
</evidence>
<dbReference type="GO" id="GO:0005886">
    <property type="term" value="C:plasma membrane"/>
    <property type="evidence" value="ECO:0007669"/>
    <property type="project" value="UniProtKB-SubCell"/>
</dbReference>
<dbReference type="Pfam" id="PF00892">
    <property type="entry name" value="EamA"/>
    <property type="match status" value="2"/>
</dbReference>
<dbReference type="Gene3D" id="1.10.3730.20">
    <property type="match status" value="1"/>
</dbReference>
<evidence type="ECO:0000256" key="1">
    <source>
        <dbReference type="ARBA" id="ARBA00004651"/>
    </source>
</evidence>
<feature type="transmembrane region" description="Helical" evidence="8">
    <location>
        <begin position="126"/>
        <end position="144"/>
    </location>
</feature>
<feature type="region of interest" description="Disordered" evidence="7">
    <location>
        <begin position="65"/>
        <end position="88"/>
    </location>
</feature>
<dbReference type="InterPro" id="IPR037185">
    <property type="entry name" value="EmrE-like"/>
</dbReference>
<organism evidence="10 11">
    <name type="scientific">Blautia luti</name>
    <dbReference type="NCBI Taxonomy" id="89014"/>
    <lineage>
        <taxon>Bacteria</taxon>
        <taxon>Bacillati</taxon>
        <taxon>Bacillota</taxon>
        <taxon>Clostridia</taxon>
        <taxon>Lachnospirales</taxon>
        <taxon>Lachnospiraceae</taxon>
        <taxon>Blautia</taxon>
    </lineage>
</organism>
<evidence type="ECO:0000259" key="9">
    <source>
        <dbReference type="Pfam" id="PF00892"/>
    </source>
</evidence>
<feature type="transmembrane region" description="Helical" evidence="8">
    <location>
        <begin position="151"/>
        <end position="173"/>
    </location>
</feature>
<feature type="compositionally biased region" description="Low complexity" evidence="7">
    <location>
        <begin position="72"/>
        <end position="88"/>
    </location>
</feature>
<dbReference type="PANTHER" id="PTHR42920">
    <property type="entry name" value="OS03G0707200 PROTEIN-RELATED"/>
    <property type="match status" value="1"/>
</dbReference>
<evidence type="ECO:0000256" key="8">
    <source>
        <dbReference type="SAM" id="Phobius"/>
    </source>
</evidence>
<keyword evidence="3" id="KW-1003">Cell membrane</keyword>
<evidence type="ECO:0000313" key="11">
    <source>
        <dbReference type="Proteomes" id="UP000408482"/>
    </source>
</evidence>
<dbReference type="InterPro" id="IPR051258">
    <property type="entry name" value="Diverse_Substrate_Transporter"/>
</dbReference>
<feature type="transmembrane region" description="Helical" evidence="8">
    <location>
        <begin position="179"/>
        <end position="198"/>
    </location>
</feature>
<feature type="domain" description="EamA" evidence="9">
    <location>
        <begin position="176"/>
        <end position="308"/>
    </location>
</feature>